<dbReference type="InterPro" id="IPR051917">
    <property type="entry name" value="Transposase-Integrase"/>
</dbReference>
<dbReference type="GO" id="GO:0015074">
    <property type="term" value="P:DNA integration"/>
    <property type="evidence" value="ECO:0007669"/>
    <property type="project" value="InterPro"/>
</dbReference>
<organism evidence="2 3">
    <name type="scientific">Cupriavidus metallidurans</name>
    <dbReference type="NCBI Taxonomy" id="119219"/>
    <lineage>
        <taxon>Bacteria</taxon>
        <taxon>Pseudomonadati</taxon>
        <taxon>Pseudomonadota</taxon>
        <taxon>Betaproteobacteria</taxon>
        <taxon>Burkholderiales</taxon>
        <taxon>Burkholderiaceae</taxon>
        <taxon>Cupriavidus</taxon>
    </lineage>
</organism>
<evidence type="ECO:0000256" key="1">
    <source>
        <dbReference type="ARBA" id="ARBA00023172"/>
    </source>
</evidence>
<dbReference type="GO" id="GO:0032196">
    <property type="term" value="P:transposition"/>
    <property type="evidence" value="ECO:0007669"/>
    <property type="project" value="TreeGrafter"/>
</dbReference>
<dbReference type="InterPro" id="IPR001584">
    <property type="entry name" value="Integrase_cat-core"/>
</dbReference>
<dbReference type="GO" id="GO:0005829">
    <property type="term" value="C:cytosol"/>
    <property type="evidence" value="ECO:0007669"/>
    <property type="project" value="TreeGrafter"/>
</dbReference>
<accession>A0A132H6V3</accession>
<dbReference type="RefSeq" id="WP_011229360.1">
    <property type="nucleotide sequence ID" value="NZ_CP026544.1"/>
</dbReference>
<dbReference type="InterPro" id="IPR036397">
    <property type="entry name" value="RNaseH_sf"/>
</dbReference>
<dbReference type="NCBIfam" id="NF033563">
    <property type="entry name" value="transpos_IS30"/>
    <property type="match status" value="1"/>
</dbReference>
<dbReference type="InterPro" id="IPR012337">
    <property type="entry name" value="RNaseH-like_sf"/>
</dbReference>
<dbReference type="Pfam" id="PF13936">
    <property type="entry name" value="HTH_38"/>
    <property type="match status" value="1"/>
</dbReference>
<dbReference type="OMA" id="MHTIARS"/>
<gene>
    <name evidence="2" type="ORF">DDF84_022930</name>
</gene>
<dbReference type="Pfam" id="PF00665">
    <property type="entry name" value="rve"/>
    <property type="match status" value="1"/>
</dbReference>
<keyword evidence="1" id="KW-0233">DNA recombination</keyword>
<dbReference type="GeneID" id="60823105"/>
<dbReference type="GO" id="GO:0006310">
    <property type="term" value="P:DNA recombination"/>
    <property type="evidence" value="ECO:0007669"/>
    <property type="project" value="UniProtKB-KW"/>
</dbReference>
<dbReference type="AlphaFoldDB" id="A0A132H6V3"/>
<dbReference type="Proteomes" id="UP000253772">
    <property type="component" value="Chromosome c2"/>
</dbReference>
<evidence type="ECO:0000313" key="2">
    <source>
        <dbReference type="EMBL" id="QBP12566.1"/>
    </source>
</evidence>
<dbReference type="PANTHER" id="PTHR10948">
    <property type="entry name" value="TRANSPOSASE"/>
    <property type="match status" value="1"/>
</dbReference>
<dbReference type="InterPro" id="IPR053392">
    <property type="entry name" value="Transposase_IS30-like"/>
</dbReference>
<dbReference type="PROSITE" id="PS50994">
    <property type="entry name" value="INTEGRASE"/>
    <property type="match status" value="1"/>
</dbReference>
<evidence type="ECO:0000313" key="3">
    <source>
        <dbReference type="Proteomes" id="UP000253772"/>
    </source>
</evidence>
<dbReference type="EMBL" id="CP037901">
    <property type="protein sequence ID" value="QBP12566.1"/>
    <property type="molecule type" value="Genomic_DNA"/>
</dbReference>
<dbReference type="GO" id="GO:0004803">
    <property type="term" value="F:transposase activity"/>
    <property type="evidence" value="ECO:0007669"/>
    <property type="project" value="TreeGrafter"/>
</dbReference>
<dbReference type="InterPro" id="IPR025246">
    <property type="entry name" value="IS30-like_HTH"/>
</dbReference>
<sequence>MGQSYSQLGIEERNCSHRLLNEGCSLRQVARVAGRSPSTISREVARAGGHRSYDAASAQGMALRRRRRGPRKLAAGTALLKLVRAWLRVGYSPQQIAGRLRRMYAHQPEFHVSHETIYCVIYATPRGELRRELIGSLRKAHKERRSRGAGNDRRGKLQDMRSIHERPEEVFERLVPGHWEGDLIKGAGNRSAVATLVERKTRFVVLAKMDGCGAEAALEALTKKFRRVPLALRKSLTYDQGKEMAHHAELTRRVSTEVFFADPHSPWQRPSNENMNGLVREYLPKGDDLSVFSQGYLNGVPKALNYRPRAVLDFATPAEAMAEEINKLRTGVASQT</sequence>
<proteinExistence type="predicted"/>
<dbReference type="Gene3D" id="3.30.420.10">
    <property type="entry name" value="Ribonuclease H-like superfamily/Ribonuclease H"/>
    <property type="match status" value="1"/>
</dbReference>
<name>A0A132H6V3_9BURK</name>
<reference evidence="2 3" key="1">
    <citation type="submission" date="2019-03" db="EMBL/GenBank/DDBJ databases">
        <title>Comparative insights into the high quality Complete genome sequence of highly metal resistant Cupriavidus metallidurans strain BS1 isolated from a gold-copper mine.</title>
        <authorList>
            <person name="Mazhar H.S."/>
            <person name="Rensing C."/>
        </authorList>
    </citation>
    <scope>NUCLEOTIDE SEQUENCE [LARGE SCALE GENOMIC DNA]</scope>
    <source>
        <strain evidence="2 3">BS1</strain>
    </source>
</reference>
<protein>
    <submittedName>
        <fullName evidence="2">IS30-like element ISRme10 family transposase</fullName>
    </submittedName>
</protein>
<dbReference type="OrthoDB" id="9803231at2"/>
<dbReference type="GO" id="GO:0003676">
    <property type="term" value="F:nucleic acid binding"/>
    <property type="evidence" value="ECO:0007669"/>
    <property type="project" value="InterPro"/>
</dbReference>
<dbReference type="PANTHER" id="PTHR10948:SF23">
    <property type="entry name" value="TRANSPOSASE INSI FOR INSERTION SEQUENCE ELEMENT IS30A-RELATED"/>
    <property type="match status" value="1"/>
</dbReference>
<dbReference type="SUPFAM" id="SSF53098">
    <property type="entry name" value="Ribonuclease H-like"/>
    <property type="match status" value="1"/>
</dbReference>